<feature type="compositionally biased region" description="Polar residues" evidence="2">
    <location>
        <begin position="91"/>
        <end position="103"/>
    </location>
</feature>
<dbReference type="SMART" id="SM00401">
    <property type="entry name" value="ZnF_GATA"/>
    <property type="match status" value="1"/>
</dbReference>
<feature type="region of interest" description="Disordered" evidence="2">
    <location>
        <begin position="127"/>
        <end position="189"/>
    </location>
</feature>
<feature type="compositionally biased region" description="Polar residues" evidence="2">
    <location>
        <begin position="71"/>
        <end position="81"/>
    </location>
</feature>
<dbReference type="GO" id="GO:0006355">
    <property type="term" value="P:regulation of DNA-templated transcription"/>
    <property type="evidence" value="ECO:0007669"/>
    <property type="project" value="InterPro"/>
</dbReference>
<feature type="region of interest" description="Disordered" evidence="2">
    <location>
        <begin position="407"/>
        <end position="447"/>
    </location>
</feature>
<feature type="compositionally biased region" description="Low complexity" evidence="2">
    <location>
        <begin position="469"/>
        <end position="487"/>
    </location>
</feature>
<feature type="compositionally biased region" description="Low complexity" evidence="2">
    <location>
        <begin position="313"/>
        <end position="323"/>
    </location>
</feature>
<dbReference type="PROSITE" id="PS50114">
    <property type="entry name" value="GATA_ZN_FINGER_2"/>
    <property type="match status" value="1"/>
</dbReference>
<feature type="region of interest" description="Disordered" evidence="2">
    <location>
        <begin position="267"/>
        <end position="323"/>
    </location>
</feature>
<feature type="domain" description="GATA-type" evidence="3">
    <location>
        <begin position="14"/>
        <end position="71"/>
    </location>
</feature>
<proteinExistence type="predicted"/>
<dbReference type="Gene3D" id="3.30.50.10">
    <property type="entry name" value="Erythroid Transcription Factor GATA-1, subunit A"/>
    <property type="match status" value="1"/>
</dbReference>
<dbReference type="InterPro" id="IPR000679">
    <property type="entry name" value="Znf_GATA"/>
</dbReference>
<feature type="compositionally biased region" description="Polar residues" evidence="2">
    <location>
        <begin position="433"/>
        <end position="447"/>
    </location>
</feature>
<protein>
    <submittedName>
        <fullName evidence="4">GATA-4/5/6 transcription factors</fullName>
    </submittedName>
</protein>
<evidence type="ECO:0000256" key="2">
    <source>
        <dbReference type="SAM" id="MobiDB-lite"/>
    </source>
</evidence>
<sequence>MSSKMKRKLAHGTCANCGVDENHTSLWRTGLDKERLCNACGLYVQTHGKSRPTSHFGGRKPRNKEGGGASRDTTPAGTPRNSPGPGAPSESDASSSELETSPKYNHAIPEGFERQSRAPRRPHQIALEAQTSSSRSHSRPRAHIPRPPPRPRSAPPSKHKSRFHPSAQSIDIFRAETPPASGTKVDVEKLRGRRPDWEKDVITREQATDVLSGGKWYRVPEKTIRLDFWSKIGLDANGGRPGNRPVGHGGTSMMRTNSLPLYTPRNMTPEVGDSPATSPVADRVANDGFSDSENAYGKRERYVGRDSYGQPTSGYLSSDSGLDGQIGGLRLAGTPSYTRPNSLSPMTSPLVPHSTIQRPLSPLPSLHHPYRSPIMSSPLEPAFNYSPLSSSTAPASVDVYVPETTEYETLPSSGHGPKRLRSSSPEVPLSPTLAHSSTGNTYSPLGAMSTVNTSPLTSATAVNTSPLTSATAVNSPNNNASSSGNNAGHVTPGLQPTSPLLGNPSPIIHHAVIAQSIPRASSPLRFSSRPMEAGAIPKSHLGNVRGEEDGESLPAGDSPAAEQSGIGLNPILSTAKEDIKDKQTQGIEDREAAELLLSAKGGG</sequence>
<reference evidence="4" key="1">
    <citation type="submission" date="2014-08" db="EMBL/GenBank/DDBJ databases">
        <authorList>
            <person name="Sharma Rahul"/>
            <person name="Thines Marco"/>
        </authorList>
    </citation>
    <scope>NUCLEOTIDE SEQUENCE</scope>
</reference>
<evidence type="ECO:0000259" key="3">
    <source>
        <dbReference type="PROSITE" id="PS50114"/>
    </source>
</evidence>
<evidence type="ECO:0000313" key="4">
    <source>
        <dbReference type="EMBL" id="CDZ97224.1"/>
    </source>
</evidence>
<dbReference type="CDD" id="cd00202">
    <property type="entry name" value="ZnF_GATA"/>
    <property type="match status" value="1"/>
</dbReference>
<dbReference type="EMBL" id="LN483167">
    <property type="protein sequence ID" value="CDZ97224.1"/>
    <property type="molecule type" value="Genomic_DNA"/>
</dbReference>
<keyword evidence="1" id="KW-0863">Zinc-finger</keyword>
<feature type="region of interest" description="Disordered" evidence="2">
    <location>
        <begin position="534"/>
        <end position="570"/>
    </location>
</feature>
<dbReference type="GO" id="GO:0008270">
    <property type="term" value="F:zinc ion binding"/>
    <property type="evidence" value="ECO:0007669"/>
    <property type="project" value="UniProtKB-KW"/>
</dbReference>
<feature type="compositionally biased region" description="Pro residues" evidence="2">
    <location>
        <begin position="145"/>
        <end position="154"/>
    </location>
</feature>
<dbReference type="AlphaFoldDB" id="A0A0F7SIR1"/>
<feature type="compositionally biased region" description="Basic residues" evidence="2">
    <location>
        <begin position="48"/>
        <end position="62"/>
    </location>
</feature>
<accession>A0A0F7SIR1</accession>
<keyword evidence="1" id="KW-0862">Zinc</keyword>
<dbReference type="SUPFAM" id="SSF57716">
    <property type="entry name" value="Glucocorticoid receptor-like (DNA-binding domain)"/>
    <property type="match status" value="1"/>
</dbReference>
<evidence type="ECO:0000256" key="1">
    <source>
        <dbReference type="PROSITE-ProRule" id="PRU00094"/>
    </source>
</evidence>
<keyword evidence="1" id="KW-0479">Metal-binding</keyword>
<feature type="region of interest" description="Disordered" evidence="2">
    <location>
        <begin position="47"/>
        <end position="107"/>
    </location>
</feature>
<feature type="region of interest" description="Disordered" evidence="2">
    <location>
        <begin position="468"/>
        <end position="502"/>
    </location>
</feature>
<dbReference type="InterPro" id="IPR013088">
    <property type="entry name" value="Znf_NHR/GATA"/>
</dbReference>
<dbReference type="Pfam" id="PF00320">
    <property type="entry name" value="GATA"/>
    <property type="match status" value="1"/>
</dbReference>
<organism evidence="4">
    <name type="scientific">Phaffia rhodozyma</name>
    <name type="common">Yeast</name>
    <name type="synonym">Xanthophyllomyces dendrorhous</name>
    <dbReference type="NCBI Taxonomy" id="264483"/>
    <lineage>
        <taxon>Eukaryota</taxon>
        <taxon>Fungi</taxon>
        <taxon>Dikarya</taxon>
        <taxon>Basidiomycota</taxon>
        <taxon>Agaricomycotina</taxon>
        <taxon>Tremellomycetes</taxon>
        <taxon>Cystofilobasidiales</taxon>
        <taxon>Mrakiaceae</taxon>
        <taxon>Phaffia</taxon>
    </lineage>
</organism>
<dbReference type="GO" id="GO:0043565">
    <property type="term" value="F:sequence-specific DNA binding"/>
    <property type="evidence" value="ECO:0007669"/>
    <property type="project" value="InterPro"/>
</dbReference>
<name>A0A0F7SIR1_PHARH</name>